<protein>
    <submittedName>
        <fullName evidence="2">SMP-30/Gluconolactonase/LRE-like region domain-containing protein</fullName>
    </submittedName>
</protein>
<sequence>MSVLTSSVMPQTRCEIEHLDLRAVATTTTPRPPKAPERQAISIAQYHPELSSVIGPRPSYSMLLSSWDSSQKPLFHAACIYVPRPQIDELYITSNLLPPPIDSELPVILISKVQLLRDGSGRVAWVKWQKLRPPSNIPLPTGGSRYRDGILFCAQGDSSNGTGGLYYLSGNDPPQPVVTNYFGRDFNSVRDAVVARDGSLWFIDACDRLKSKFREEPRLPCHVYRYDPANGDLRVMADGLEQPHGIVFAPDEHTVYVSDTGPVRADDTTNLTSAGIIHAFDVVKRSGSPFLANRRVFACILTGNPMGIICDKNGNIYAGCAAGVEIWGAGGSILGVIEVPGGVASLSWGREDELFLCAEQRLWMMDVGGNVEER</sequence>
<dbReference type="GeneID" id="98180539"/>
<evidence type="ECO:0000259" key="1">
    <source>
        <dbReference type="Pfam" id="PF08450"/>
    </source>
</evidence>
<gene>
    <name evidence="2" type="ORF">MFIFM68171_09797</name>
</gene>
<dbReference type="EMBL" id="BAAFSV010000005">
    <property type="protein sequence ID" value="GAB1319587.1"/>
    <property type="molecule type" value="Genomic_DNA"/>
</dbReference>
<dbReference type="PANTHER" id="PTHR47064">
    <property type="entry name" value="PUTATIVE (AFU_ORTHOLOGUE AFUA_1G08990)-RELATED"/>
    <property type="match status" value="1"/>
</dbReference>
<feature type="domain" description="SMP-30/Gluconolactonase/LRE-like region" evidence="1">
    <location>
        <begin position="184"/>
        <end position="352"/>
    </location>
</feature>
<reference evidence="2 3" key="1">
    <citation type="submission" date="2024-09" db="EMBL/GenBank/DDBJ databases">
        <title>Itraconazole resistance in Madurella fahalii resulting from another homologue of gene encoding cytochrome P450 14-alpha sterol demethylase (CYP51).</title>
        <authorList>
            <person name="Yoshioka I."/>
            <person name="Fahal A.H."/>
            <person name="Kaneko S."/>
            <person name="Yaguchi T."/>
        </authorList>
    </citation>
    <scope>NUCLEOTIDE SEQUENCE [LARGE SCALE GENOMIC DNA]</scope>
    <source>
        <strain evidence="2 3">IFM 68171</strain>
    </source>
</reference>
<dbReference type="PANTHER" id="PTHR47064:SF2">
    <property type="entry name" value="SMP-30_GLUCONOLACTONASE_LRE-LIKE REGION DOMAIN-CONTAINING PROTEIN-RELATED"/>
    <property type="match status" value="1"/>
</dbReference>
<dbReference type="InterPro" id="IPR052988">
    <property type="entry name" value="Oryzine_lactonohydrolase"/>
</dbReference>
<dbReference type="Gene3D" id="2.120.10.30">
    <property type="entry name" value="TolB, C-terminal domain"/>
    <property type="match status" value="1"/>
</dbReference>
<dbReference type="RefSeq" id="XP_070921317.1">
    <property type="nucleotide sequence ID" value="XM_071065216.1"/>
</dbReference>
<evidence type="ECO:0000313" key="3">
    <source>
        <dbReference type="Proteomes" id="UP001628179"/>
    </source>
</evidence>
<proteinExistence type="predicted"/>
<dbReference type="InterPro" id="IPR013658">
    <property type="entry name" value="SGL"/>
</dbReference>
<keyword evidence="3" id="KW-1185">Reference proteome</keyword>
<dbReference type="SUPFAM" id="SSF63829">
    <property type="entry name" value="Calcium-dependent phosphotriesterase"/>
    <property type="match status" value="1"/>
</dbReference>
<name>A0ABQ0GPB7_9PEZI</name>
<organism evidence="2 3">
    <name type="scientific">Madurella fahalii</name>
    <dbReference type="NCBI Taxonomy" id="1157608"/>
    <lineage>
        <taxon>Eukaryota</taxon>
        <taxon>Fungi</taxon>
        <taxon>Dikarya</taxon>
        <taxon>Ascomycota</taxon>
        <taxon>Pezizomycotina</taxon>
        <taxon>Sordariomycetes</taxon>
        <taxon>Sordariomycetidae</taxon>
        <taxon>Sordariales</taxon>
        <taxon>Sordariales incertae sedis</taxon>
        <taxon>Madurella</taxon>
    </lineage>
</organism>
<accession>A0ABQ0GPB7</accession>
<evidence type="ECO:0000313" key="2">
    <source>
        <dbReference type="EMBL" id="GAB1319587.1"/>
    </source>
</evidence>
<dbReference type="Pfam" id="PF08450">
    <property type="entry name" value="SGL"/>
    <property type="match status" value="1"/>
</dbReference>
<dbReference type="Proteomes" id="UP001628179">
    <property type="component" value="Unassembled WGS sequence"/>
</dbReference>
<comment type="caution">
    <text evidence="2">The sequence shown here is derived from an EMBL/GenBank/DDBJ whole genome shotgun (WGS) entry which is preliminary data.</text>
</comment>
<dbReference type="InterPro" id="IPR011042">
    <property type="entry name" value="6-blade_b-propeller_TolB-like"/>
</dbReference>